<dbReference type="RefSeq" id="XP_009787607.1">
    <property type="nucleotide sequence ID" value="XM_009789305.1"/>
</dbReference>
<organism evidence="2 3">
    <name type="scientific">Nicotiana sylvestris</name>
    <name type="common">Wood tobacco</name>
    <name type="synonym">South American tobacco</name>
    <dbReference type="NCBI Taxonomy" id="4096"/>
    <lineage>
        <taxon>Eukaryota</taxon>
        <taxon>Viridiplantae</taxon>
        <taxon>Streptophyta</taxon>
        <taxon>Embryophyta</taxon>
        <taxon>Tracheophyta</taxon>
        <taxon>Spermatophyta</taxon>
        <taxon>Magnoliopsida</taxon>
        <taxon>eudicotyledons</taxon>
        <taxon>Gunneridae</taxon>
        <taxon>Pentapetalae</taxon>
        <taxon>asterids</taxon>
        <taxon>lamiids</taxon>
        <taxon>Solanales</taxon>
        <taxon>Solanaceae</taxon>
        <taxon>Nicotianoideae</taxon>
        <taxon>Nicotianeae</taxon>
        <taxon>Nicotiana</taxon>
    </lineage>
</organism>
<reference evidence="3" key="2">
    <citation type="submission" date="2025-08" db="UniProtKB">
        <authorList>
            <consortium name="RefSeq"/>
        </authorList>
    </citation>
    <scope>IDENTIFICATION</scope>
    <source>
        <tissue evidence="3">Leaf</tissue>
    </source>
</reference>
<evidence type="ECO:0000313" key="2">
    <source>
        <dbReference type="Proteomes" id="UP000189701"/>
    </source>
</evidence>
<evidence type="ECO:0000313" key="3">
    <source>
        <dbReference type="RefSeq" id="XP_009787607.1"/>
    </source>
</evidence>
<accession>A0A1U7X677</accession>
<dbReference type="Proteomes" id="UP000189701">
    <property type="component" value="Unplaced"/>
</dbReference>
<dbReference type="InterPro" id="IPR056924">
    <property type="entry name" value="SH3_Tf2-1"/>
</dbReference>
<dbReference type="OrthoDB" id="1297073at2759"/>
<proteinExistence type="predicted"/>
<feature type="domain" description="Tf2-1-like SH3-like" evidence="1">
    <location>
        <begin position="3"/>
        <end position="68"/>
    </location>
</feature>
<dbReference type="PANTHER" id="PTHR46148">
    <property type="entry name" value="CHROMO DOMAIN-CONTAINING PROTEIN"/>
    <property type="match status" value="1"/>
</dbReference>
<dbReference type="Pfam" id="PF24626">
    <property type="entry name" value="SH3_Tf2-1"/>
    <property type="match status" value="1"/>
</dbReference>
<keyword evidence="2" id="KW-1185">Reference proteome</keyword>
<reference evidence="2" key="1">
    <citation type="journal article" date="2013" name="Genome Biol.">
        <title>Reference genomes and transcriptomes of Nicotiana sylvestris and Nicotiana tomentosiformis.</title>
        <authorList>
            <person name="Sierro N."/>
            <person name="Battey J.N."/>
            <person name="Ouadi S."/>
            <person name="Bovet L."/>
            <person name="Goepfert S."/>
            <person name="Bakaher N."/>
            <person name="Peitsch M.C."/>
            <person name="Ivanov N.V."/>
        </authorList>
    </citation>
    <scope>NUCLEOTIDE SEQUENCE [LARGE SCALE GENOMIC DNA]</scope>
</reference>
<dbReference type="PANTHER" id="PTHR46148:SF60">
    <property type="entry name" value="CHROMO DOMAIN-CONTAINING PROTEIN"/>
    <property type="match status" value="1"/>
</dbReference>
<sequence>MAGEKALLRVSLMIGVMRFGKKGWLSPRFSGLFEILERVEEVAYKHELPPSLARVHSVFYVSVLRKYHEDNSHVLDFIKVQLDENLIYDEELVAILDQQVHKLRSKKFPFEKVQRKGV</sequence>
<name>A0A1U7X677_NICSY</name>
<protein>
    <submittedName>
        <fullName evidence="3">Uncharacterized protein LOC104235517</fullName>
    </submittedName>
</protein>
<dbReference type="AlphaFoldDB" id="A0A1U7X677"/>
<evidence type="ECO:0000259" key="1">
    <source>
        <dbReference type="Pfam" id="PF24626"/>
    </source>
</evidence>
<gene>
    <name evidence="3" type="primary">LOC104235517</name>
</gene>
<dbReference type="eggNOG" id="KOG0017">
    <property type="taxonomic scope" value="Eukaryota"/>
</dbReference>